<evidence type="ECO:0000256" key="6">
    <source>
        <dbReference type="PROSITE-ProRule" id="PRU00169"/>
    </source>
</evidence>
<dbReference type="Pfam" id="PF00072">
    <property type="entry name" value="Response_reg"/>
    <property type="match status" value="1"/>
</dbReference>
<dbReference type="PROSITE" id="PS50110">
    <property type="entry name" value="RESPONSE_REGULATORY"/>
    <property type="match status" value="1"/>
</dbReference>
<keyword evidence="4" id="KW-0238">DNA-binding</keyword>
<dbReference type="InterPro" id="IPR011006">
    <property type="entry name" value="CheY-like_superfamily"/>
</dbReference>
<name>A0A560JEF3_9BRAD</name>
<dbReference type="SUPFAM" id="SSF52172">
    <property type="entry name" value="CheY-like"/>
    <property type="match status" value="1"/>
</dbReference>
<accession>A0A560JEF3</accession>
<dbReference type="PANTHER" id="PTHR44688:SF16">
    <property type="entry name" value="DNA-BINDING TRANSCRIPTIONAL ACTIVATOR DEVR_DOSR"/>
    <property type="match status" value="1"/>
</dbReference>
<dbReference type="PROSITE" id="PS50043">
    <property type="entry name" value="HTH_LUXR_2"/>
    <property type="match status" value="1"/>
</dbReference>
<feature type="domain" description="Response regulatory" evidence="8">
    <location>
        <begin position="21"/>
        <end position="135"/>
    </location>
</feature>
<keyword evidence="10" id="KW-1185">Reference proteome</keyword>
<dbReference type="RefSeq" id="WP_080139634.1">
    <property type="nucleotide sequence ID" value="NZ_LWIG01000056.1"/>
</dbReference>
<dbReference type="PANTHER" id="PTHR44688">
    <property type="entry name" value="DNA-BINDING TRANSCRIPTIONAL ACTIVATOR DEVR_DOSR"/>
    <property type="match status" value="1"/>
</dbReference>
<dbReference type="AlphaFoldDB" id="A0A560JEF3"/>
<evidence type="ECO:0000259" key="8">
    <source>
        <dbReference type="PROSITE" id="PS50110"/>
    </source>
</evidence>
<organism evidence="9 10">
    <name type="scientific">Bradyrhizobium sacchari</name>
    <dbReference type="NCBI Taxonomy" id="1399419"/>
    <lineage>
        <taxon>Bacteria</taxon>
        <taxon>Pseudomonadati</taxon>
        <taxon>Pseudomonadota</taxon>
        <taxon>Alphaproteobacteria</taxon>
        <taxon>Hyphomicrobiales</taxon>
        <taxon>Nitrobacteraceae</taxon>
        <taxon>Bradyrhizobium</taxon>
    </lineage>
</organism>
<evidence type="ECO:0000256" key="5">
    <source>
        <dbReference type="ARBA" id="ARBA00023163"/>
    </source>
</evidence>
<keyword evidence="3" id="KW-0805">Transcription regulation</keyword>
<dbReference type="GO" id="GO:0006355">
    <property type="term" value="P:regulation of DNA-templated transcription"/>
    <property type="evidence" value="ECO:0007669"/>
    <property type="project" value="InterPro"/>
</dbReference>
<evidence type="ECO:0000313" key="9">
    <source>
        <dbReference type="EMBL" id="TWB69591.1"/>
    </source>
</evidence>
<gene>
    <name evidence="9" type="ORF">FBZ95_109188</name>
</gene>
<evidence type="ECO:0000313" key="10">
    <source>
        <dbReference type="Proteomes" id="UP000315914"/>
    </source>
</evidence>
<dbReference type="FunFam" id="3.40.50.2300:FF:000018">
    <property type="entry name" value="DNA-binding transcriptional regulator NtrC"/>
    <property type="match status" value="1"/>
</dbReference>
<dbReference type="GO" id="GO:0003677">
    <property type="term" value="F:DNA binding"/>
    <property type="evidence" value="ECO:0007669"/>
    <property type="project" value="UniProtKB-KW"/>
</dbReference>
<evidence type="ECO:0000256" key="1">
    <source>
        <dbReference type="ARBA" id="ARBA00022553"/>
    </source>
</evidence>
<evidence type="ECO:0000259" key="7">
    <source>
        <dbReference type="PROSITE" id="PS50043"/>
    </source>
</evidence>
<protein>
    <submittedName>
        <fullName evidence="9">Two-component regulator NodW</fullName>
    </submittedName>
</protein>
<dbReference type="PRINTS" id="PR00038">
    <property type="entry name" value="HTHLUXR"/>
</dbReference>
<dbReference type="InterPro" id="IPR000792">
    <property type="entry name" value="Tscrpt_reg_LuxR_C"/>
</dbReference>
<sequence length="227" mass="24943">MTGRFDSPGEGSNAEASTKAIVFVVEDDISVRRSLTNLFQQVGLEVVAFGSAREMLQSTIPDVTSCLVLDVRLPGLSGLDYQTELARLNIHIPIIFITGHGDIPMTVKAMKGGAVDFLSKPFRDQELLDAVVAATERDRKRREAQRTVANLQSLFETLSPREQAVMKLVAAGLMNKQVAAELGLAEITVKIYRGHVMKKMRARSLADLIRMSETLGICVNRSEQTQV</sequence>
<proteinExistence type="predicted"/>
<reference evidence="9 10" key="1">
    <citation type="submission" date="2019-06" db="EMBL/GenBank/DDBJ databases">
        <title>Genomic Encyclopedia of Type Strains, Phase IV (KMG-V): Genome sequencing to study the core and pangenomes of soil and plant-associated prokaryotes.</title>
        <authorList>
            <person name="Whitman W."/>
        </authorList>
    </citation>
    <scope>NUCLEOTIDE SEQUENCE [LARGE SCALE GENOMIC DNA]</scope>
    <source>
        <strain evidence="9 10">BR 10556</strain>
    </source>
</reference>
<dbReference type="Pfam" id="PF00196">
    <property type="entry name" value="GerE"/>
    <property type="match status" value="1"/>
</dbReference>
<evidence type="ECO:0000256" key="2">
    <source>
        <dbReference type="ARBA" id="ARBA00023012"/>
    </source>
</evidence>
<dbReference type="SMART" id="SM00448">
    <property type="entry name" value="REC"/>
    <property type="match status" value="1"/>
</dbReference>
<dbReference type="CDD" id="cd17537">
    <property type="entry name" value="REC_FixJ"/>
    <property type="match status" value="1"/>
</dbReference>
<evidence type="ECO:0000256" key="4">
    <source>
        <dbReference type="ARBA" id="ARBA00023125"/>
    </source>
</evidence>
<dbReference type="InterPro" id="IPR036388">
    <property type="entry name" value="WH-like_DNA-bd_sf"/>
</dbReference>
<keyword evidence="2" id="KW-0902">Two-component regulatory system</keyword>
<dbReference type="GO" id="GO:0000160">
    <property type="term" value="P:phosphorelay signal transduction system"/>
    <property type="evidence" value="ECO:0007669"/>
    <property type="project" value="UniProtKB-KW"/>
</dbReference>
<feature type="modified residue" description="4-aspartylphosphate" evidence="6">
    <location>
        <position position="70"/>
    </location>
</feature>
<dbReference type="InterPro" id="IPR001789">
    <property type="entry name" value="Sig_transdc_resp-reg_receiver"/>
</dbReference>
<dbReference type="SMART" id="SM00421">
    <property type="entry name" value="HTH_LUXR"/>
    <property type="match status" value="1"/>
</dbReference>
<keyword evidence="5" id="KW-0804">Transcription</keyword>
<dbReference type="OrthoDB" id="9782655at2"/>
<dbReference type="STRING" id="1399419.A5906_12590"/>
<comment type="caution">
    <text evidence="9">The sequence shown here is derived from an EMBL/GenBank/DDBJ whole genome shotgun (WGS) entry which is preliminary data.</text>
</comment>
<dbReference type="PROSITE" id="PS00622">
    <property type="entry name" value="HTH_LUXR_1"/>
    <property type="match status" value="1"/>
</dbReference>
<evidence type="ECO:0000256" key="3">
    <source>
        <dbReference type="ARBA" id="ARBA00023015"/>
    </source>
</evidence>
<dbReference type="Proteomes" id="UP000315914">
    <property type="component" value="Unassembled WGS sequence"/>
</dbReference>
<feature type="domain" description="HTH luxR-type" evidence="7">
    <location>
        <begin position="151"/>
        <end position="216"/>
    </location>
</feature>
<keyword evidence="1 6" id="KW-0597">Phosphoprotein</keyword>
<dbReference type="Gene3D" id="1.10.10.10">
    <property type="entry name" value="Winged helix-like DNA-binding domain superfamily/Winged helix DNA-binding domain"/>
    <property type="match status" value="1"/>
</dbReference>
<dbReference type="CDD" id="cd06170">
    <property type="entry name" value="LuxR_C_like"/>
    <property type="match status" value="1"/>
</dbReference>
<dbReference type="EMBL" id="VITW01000009">
    <property type="protein sequence ID" value="TWB69591.1"/>
    <property type="molecule type" value="Genomic_DNA"/>
</dbReference>
<dbReference type="Gene3D" id="3.40.50.2300">
    <property type="match status" value="1"/>
</dbReference>